<reference evidence="1 2" key="1">
    <citation type="journal article" date="2015" name="Genome Announc.">
        <title>Complete Genome Sequence of Carbapenemase-Producing Klebsiella pneumoniae Myophage Matisse.</title>
        <authorList>
            <person name="Provasek V.E."/>
            <person name="Lessor L.E."/>
            <person name="Cahill J.L."/>
            <person name="Rasche E.S."/>
            <person name="Kuty Everett G.F."/>
        </authorList>
    </citation>
    <scope>NUCLEOTIDE SEQUENCE [LARGE SCALE GENOMIC DNA]</scope>
</reference>
<sequence>MNTLLFDFDDTLAEFSQTFYDKFGVRPEGTPKERYDEMAASLVRTDFYKNLPRIQAGIDLLQWSFQRRIGDPATLLLRAEAVSPLWVMKEKLNYTDKICAELGIHRLDFSRIDYPEQFAEHAYRGVLISRNQKHLEIWNNSHLANKVPGIFLAETLEENIQLVTEALAKANQ</sequence>
<gene>
    <name evidence="1" type="ORF">CPT_Matisse234</name>
</gene>
<dbReference type="KEGG" id="vg:26613417"/>
<evidence type="ECO:0000313" key="2">
    <source>
        <dbReference type="Proteomes" id="UP000203408"/>
    </source>
</evidence>
<dbReference type="RefSeq" id="YP_009194478.1">
    <property type="nucleotide sequence ID" value="NC_028750.1"/>
</dbReference>
<protein>
    <submittedName>
        <fullName evidence="1">Uncharacterized protein</fullName>
    </submittedName>
</protein>
<dbReference type="GeneID" id="26613417"/>
<dbReference type="EMBL" id="KT001918">
    <property type="protein sequence ID" value="AKU44538.1"/>
    <property type="molecule type" value="Genomic_DNA"/>
</dbReference>
<organism evidence="1 2">
    <name type="scientific">Klebsiella phage Matisse</name>
    <dbReference type="NCBI Taxonomy" id="1675607"/>
    <lineage>
        <taxon>Viruses</taxon>
        <taxon>Duplodnaviria</taxon>
        <taxon>Heunggongvirae</taxon>
        <taxon>Uroviricota</taxon>
        <taxon>Caudoviricetes</taxon>
        <taxon>Pantevenvirales</taxon>
        <taxon>Straboviridae</taxon>
        <taxon>Slopekvirus</taxon>
        <taxon>Slopekvirus matisse</taxon>
    </lineage>
</organism>
<keyword evidence="2" id="KW-1185">Reference proteome</keyword>
<dbReference type="Proteomes" id="UP000203408">
    <property type="component" value="Segment"/>
</dbReference>
<accession>A0A0K1LQS0</accession>
<evidence type="ECO:0000313" key="1">
    <source>
        <dbReference type="EMBL" id="AKU44538.1"/>
    </source>
</evidence>
<name>A0A0K1LQS0_9CAUD</name>
<proteinExistence type="predicted"/>